<organism evidence="6 7">
    <name type="scientific">Batillaria attramentaria</name>
    <dbReference type="NCBI Taxonomy" id="370345"/>
    <lineage>
        <taxon>Eukaryota</taxon>
        <taxon>Metazoa</taxon>
        <taxon>Spiralia</taxon>
        <taxon>Lophotrochozoa</taxon>
        <taxon>Mollusca</taxon>
        <taxon>Gastropoda</taxon>
        <taxon>Caenogastropoda</taxon>
        <taxon>Sorbeoconcha</taxon>
        <taxon>Cerithioidea</taxon>
        <taxon>Batillariidae</taxon>
        <taxon>Batillaria</taxon>
    </lineage>
</organism>
<comment type="caution">
    <text evidence="6">The sequence shown here is derived from an EMBL/GenBank/DDBJ whole genome shotgun (WGS) entry which is preliminary data.</text>
</comment>
<dbReference type="EMBL" id="JACVVK020000042">
    <property type="protein sequence ID" value="KAK7499725.1"/>
    <property type="molecule type" value="Genomic_DNA"/>
</dbReference>
<evidence type="ECO:0000313" key="7">
    <source>
        <dbReference type="Proteomes" id="UP001519460"/>
    </source>
</evidence>
<feature type="non-terminal residue" evidence="6">
    <location>
        <position position="1"/>
    </location>
</feature>
<dbReference type="SUPFAM" id="SSF103473">
    <property type="entry name" value="MFS general substrate transporter"/>
    <property type="match status" value="1"/>
</dbReference>
<keyword evidence="7" id="KW-1185">Reference proteome</keyword>
<proteinExistence type="predicted"/>
<dbReference type="Gene3D" id="1.20.1250.20">
    <property type="entry name" value="MFS general substrate transporter like domains"/>
    <property type="match status" value="2"/>
</dbReference>
<evidence type="ECO:0000256" key="4">
    <source>
        <dbReference type="ARBA" id="ARBA00023136"/>
    </source>
</evidence>
<evidence type="ECO:0000256" key="3">
    <source>
        <dbReference type="ARBA" id="ARBA00022989"/>
    </source>
</evidence>
<feature type="transmembrane region" description="Helical" evidence="5">
    <location>
        <begin position="380"/>
        <end position="399"/>
    </location>
</feature>
<keyword evidence="3 5" id="KW-1133">Transmembrane helix</keyword>
<dbReference type="AlphaFoldDB" id="A0ABD0LJZ6"/>
<keyword evidence="4 5" id="KW-0472">Membrane</keyword>
<evidence type="ECO:0000313" key="6">
    <source>
        <dbReference type="EMBL" id="KAK7499725.1"/>
    </source>
</evidence>
<evidence type="ECO:0000256" key="5">
    <source>
        <dbReference type="SAM" id="Phobius"/>
    </source>
</evidence>
<evidence type="ECO:0000256" key="1">
    <source>
        <dbReference type="ARBA" id="ARBA00004141"/>
    </source>
</evidence>
<feature type="transmembrane region" description="Helical" evidence="5">
    <location>
        <begin position="342"/>
        <end position="368"/>
    </location>
</feature>
<dbReference type="PANTHER" id="PTHR11662:SF399">
    <property type="entry name" value="FI19708P1-RELATED"/>
    <property type="match status" value="1"/>
</dbReference>
<protein>
    <submittedName>
        <fullName evidence="6">Uncharacterized protein</fullName>
    </submittedName>
</protein>
<accession>A0ABD0LJZ6</accession>
<reference evidence="6 7" key="1">
    <citation type="journal article" date="2023" name="Sci. Data">
        <title>Genome assembly of the Korean intertidal mud-creeper Batillaria attramentaria.</title>
        <authorList>
            <person name="Patra A.K."/>
            <person name="Ho P.T."/>
            <person name="Jun S."/>
            <person name="Lee S.J."/>
            <person name="Kim Y."/>
            <person name="Won Y.J."/>
        </authorList>
    </citation>
    <scope>NUCLEOTIDE SEQUENCE [LARGE SCALE GENOMIC DNA]</scope>
    <source>
        <strain evidence="6">Wonlab-2016</strain>
    </source>
</reference>
<sequence length="462" mass="49899">FRRSGEHETEPPHKPCLPHRYKLAIFAAVGVLIVVGSRTCFALVMTHVTSGLNGSYVVDDVIFSECTAYNESHDVHVTMGGDTMFLLHTAYSAGLTVAKVPGSVLATCISPIRVTGVSVLVTCLVTLTLPHVITFSTPLLFVVRTLQGVIEAVQQPATIGIISAWATDTDNTRLSSIFMTGACGVMWCVIWLMNFYDTPDLHPSLALSEREHHRTHGTAVRNSCKKLRSIPWKSILRCPSVWAVFLGSFTRNLIFSLMVFAQPQYFRDAFNLKTSDIGLMSTLPYVGLGVMCAMGGVVSDRLLRHGMSKTRTRKFAYTVGHGVEALSLVGYIPIATDVAPQYAGVICGLAMLGSVGAVFSTLLASFLTGVSRTLADWQQLFLITGVVHIVDVIIFDIIAKAELQPWAGGAGSDEGSLVAQASSSLDAYEETSLLGDETKPTYYGAVTTERGHTPGKLQIEGF</sequence>
<dbReference type="InterPro" id="IPR011701">
    <property type="entry name" value="MFS"/>
</dbReference>
<dbReference type="Proteomes" id="UP001519460">
    <property type="component" value="Unassembled WGS sequence"/>
</dbReference>
<dbReference type="PANTHER" id="PTHR11662">
    <property type="entry name" value="SOLUTE CARRIER FAMILY 17"/>
    <property type="match status" value="1"/>
</dbReference>
<gene>
    <name evidence="6" type="ORF">BaRGS_00009066</name>
</gene>
<feature type="transmembrane region" description="Helical" evidence="5">
    <location>
        <begin position="177"/>
        <end position="196"/>
    </location>
</feature>
<feature type="transmembrane region" description="Helical" evidence="5">
    <location>
        <begin position="315"/>
        <end position="336"/>
    </location>
</feature>
<feature type="transmembrane region" description="Helical" evidence="5">
    <location>
        <begin position="241"/>
        <end position="262"/>
    </location>
</feature>
<feature type="transmembrane region" description="Helical" evidence="5">
    <location>
        <begin position="21"/>
        <end position="45"/>
    </location>
</feature>
<dbReference type="InterPro" id="IPR050382">
    <property type="entry name" value="MFS_Na/Anion_cotransporter"/>
</dbReference>
<feature type="transmembrane region" description="Helical" evidence="5">
    <location>
        <begin position="282"/>
        <end position="303"/>
    </location>
</feature>
<dbReference type="GO" id="GO:0016020">
    <property type="term" value="C:membrane"/>
    <property type="evidence" value="ECO:0007669"/>
    <property type="project" value="UniProtKB-SubCell"/>
</dbReference>
<name>A0ABD0LJZ6_9CAEN</name>
<comment type="subcellular location">
    <subcellularLocation>
        <location evidence="1">Membrane</location>
        <topology evidence="1">Multi-pass membrane protein</topology>
    </subcellularLocation>
</comment>
<evidence type="ECO:0000256" key="2">
    <source>
        <dbReference type="ARBA" id="ARBA00022692"/>
    </source>
</evidence>
<dbReference type="InterPro" id="IPR036259">
    <property type="entry name" value="MFS_trans_sf"/>
</dbReference>
<keyword evidence="2 5" id="KW-0812">Transmembrane</keyword>
<dbReference type="Pfam" id="PF07690">
    <property type="entry name" value="MFS_1"/>
    <property type="match status" value="1"/>
</dbReference>